<organism evidence="7 8">
    <name type="scientific">Staphylotrichum longicolle</name>
    <dbReference type="NCBI Taxonomy" id="669026"/>
    <lineage>
        <taxon>Eukaryota</taxon>
        <taxon>Fungi</taxon>
        <taxon>Dikarya</taxon>
        <taxon>Ascomycota</taxon>
        <taxon>Pezizomycotina</taxon>
        <taxon>Sordariomycetes</taxon>
        <taxon>Sordariomycetidae</taxon>
        <taxon>Sordariales</taxon>
        <taxon>Chaetomiaceae</taxon>
        <taxon>Staphylotrichum</taxon>
    </lineage>
</organism>
<evidence type="ECO:0000256" key="2">
    <source>
        <dbReference type="ARBA" id="ARBA00022692"/>
    </source>
</evidence>
<proteinExistence type="predicted"/>
<keyword evidence="4 6" id="KW-0472">Membrane</keyword>
<evidence type="ECO:0000256" key="1">
    <source>
        <dbReference type="ARBA" id="ARBA00004141"/>
    </source>
</evidence>
<dbReference type="InterPro" id="IPR004776">
    <property type="entry name" value="Mem_transp_PIN-like"/>
</dbReference>
<comment type="caution">
    <text evidence="7">The sequence shown here is derived from an EMBL/GenBank/DDBJ whole genome shotgun (WGS) entry which is preliminary data.</text>
</comment>
<evidence type="ECO:0000313" key="8">
    <source>
        <dbReference type="Proteomes" id="UP001197093"/>
    </source>
</evidence>
<evidence type="ECO:0000256" key="4">
    <source>
        <dbReference type="ARBA" id="ARBA00023136"/>
    </source>
</evidence>
<gene>
    <name evidence="7" type="ORF">NEMBOFW57_007819</name>
</gene>
<feature type="region of interest" description="Disordered" evidence="5">
    <location>
        <begin position="173"/>
        <end position="195"/>
    </location>
</feature>
<feature type="transmembrane region" description="Helical" evidence="6">
    <location>
        <begin position="304"/>
        <end position="325"/>
    </location>
</feature>
<evidence type="ECO:0008006" key="9">
    <source>
        <dbReference type="Google" id="ProtNLM"/>
    </source>
</evidence>
<accession>A0AAD4I0S7</accession>
<dbReference type="GO" id="GO:0016020">
    <property type="term" value="C:membrane"/>
    <property type="evidence" value="ECO:0007669"/>
    <property type="project" value="UniProtKB-SubCell"/>
</dbReference>
<feature type="transmembrane region" description="Helical" evidence="6">
    <location>
        <begin position="72"/>
        <end position="92"/>
    </location>
</feature>
<keyword evidence="3 6" id="KW-1133">Transmembrane helix</keyword>
<evidence type="ECO:0000256" key="6">
    <source>
        <dbReference type="SAM" id="Phobius"/>
    </source>
</evidence>
<feature type="transmembrane region" description="Helical" evidence="6">
    <location>
        <begin position="12"/>
        <end position="34"/>
    </location>
</feature>
<evidence type="ECO:0000256" key="5">
    <source>
        <dbReference type="SAM" id="MobiDB-lite"/>
    </source>
</evidence>
<keyword evidence="2 6" id="KW-0812">Transmembrane</keyword>
<feature type="transmembrane region" description="Helical" evidence="6">
    <location>
        <begin position="346"/>
        <end position="368"/>
    </location>
</feature>
<sequence>MAAGLLESFLGAIQASLSVLLVISYGGLAARLKLIERKDTRAISRMCVRIFLPALLITKVGAELHADNADRYLVILVYGIITHIVSFLVGTFGHRVLGFPQYTTVAILINNTTSYPLLLMTALEETGILKSLIVADETTKEAVERAKAYFLVYSTINNCITFAVGPRVLEEGDDDDDFADSSSESQDETPNGDVEANEQTRLLDSHLPHSVHSPAPVRRSSFLLAKAQEDQKPDHRRPWFVPRRRWNLMSPRMKWWALFILDFFNAPLLGALIGTVIGLVPVFHRAFFNSSEDGGFFSAWLTSSLKSVGGLFVSLPVVVVGITLYCSTKEAYENNENVFSMPWLTLSYILGVRFIAWPAVSISSIYFLATKTTLLGSDPILWFCLMMMPTGPSAMKLITLVQVAEGSKDTERQISKLLTISYIISPLLSLTVAGSLLASQSAIAS</sequence>
<dbReference type="Pfam" id="PF03547">
    <property type="entry name" value="Mem_trans"/>
    <property type="match status" value="1"/>
</dbReference>
<name>A0AAD4I0S7_9PEZI</name>
<reference evidence="7" key="1">
    <citation type="submission" date="2023-02" db="EMBL/GenBank/DDBJ databases">
        <authorList>
            <person name="Palmer J.M."/>
        </authorList>
    </citation>
    <scope>NUCLEOTIDE SEQUENCE</scope>
    <source>
        <strain evidence="7">FW57</strain>
    </source>
</reference>
<dbReference type="EMBL" id="JAHCVI010000003">
    <property type="protein sequence ID" value="KAG7288288.1"/>
    <property type="molecule type" value="Genomic_DNA"/>
</dbReference>
<evidence type="ECO:0000313" key="7">
    <source>
        <dbReference type="EMBL" id="KAG7288288.1"/>
    </source>
</evidence>
<comment type="subcellular location">
    <subcellularLocation>
        <location evidence="1">Membrane</location>
        <topology evidence="1">Multi-pass membrane protein</topology>
    </subcellularLocation>
</comment>
<feature type="transmembrane region" description="Helical" evidence="6">
    <location>
        <begin position="46"/>
        <end position="66"/>
    </location>
</feature>
<dbReference type="GO" id="GO:0005783">
    <property type="term" value="C:endoplasmic reticulum"/>
    <property type="evidence" value="ECO:0007669"/>
    <property type="project" value="TreeGrafter"/>
</dbReference>
<feature type="transmembrane region" description="Helical" evidence="6">
    <location>
        <begin position="380"/>
        <end position="401"/>
    </location>
</feature>
<evidence type="ECO:0000256" key="3">
    <source>
        <dbReference type="ARBA" id="ARBA00022989"/>
    </source>
</evidence>
<keyword evidence="8" id="KW-1185">Reference proteome</keyword>
<dbReference type="PANTHER" id="PTHR31794:SF4">
    <property type="entry name" value="AUXIN EFFLUX TRANSPORTER FAMILY PROTEIN (EUROFUNG)"/>
    <property type="match status" value="1"/>
</dbReference>
<dbReference type="GO" id="GO:0055085">
    <property type="term" value="P:transmembrane transport"/>
    <property type="evidence" value="ECO:0007669"/>
    <property type="project" value="InterPro"/>
</dbReference>
<dbReference type="Proteomes" id="UP001197093">
    <property type="component" value="Unassembled WGS sequence"/>
</dbReference>
<dbReference type="PANTHER" id="PTHR31794">
    <property type="entry name" value="AUXIN EFFLUX TRANSPORTER FAMILY PROTEIN (EUROFUNG)"/>
    <property type="match status" value="1"/>
</dbReference>
<feature type="transmembrane region" description="Helical" evidence="6">
    <location>
        <begin position="422"/>
        <end position="443"/>
    </location>
</feature>
<feature type="transmembrane region" description="Helical" evidence="6">
    <location>
        <begin position="255"/>
        <end position="284"/>
    </location>
</feature>
<dbReference type="AlphaFoldDB" id="A0AAD4I0S7"/>
<protein>
    <recommendedName>
        <fullName evidence="9">Auxin efflux carrier</fullName>
    </recommendedName>
</protein>